<evidence type="ECO:0000313" key="1">
    <source>
        <dbReference type="EMBL" id="QDD13348.1"/>
    </source>
</evidence>
<dbReference type="AlphaFoldDB" id="A0AAF1D7J9"/>
<dbReference type="EMBL" id="CP040986">
    <property type="protein sequence ID" value="QDD13348.1"/>
    <property type="molecule type" value="Genomic_DNA"/>
</dbReference>
<dbReference type="GO" id="GO:0003677">
    <property type="term" value="F:DNA binding"/>
    <property type="evidence" value="ECO:0007669"/>
    <property type="project" value="InterPro"/>
</dbReference>
<name>A0AAF1D7J9_9PROT</name>
<proteinExistence type="predicted"/>
<dbReference type="Proteomes" id="UP000312102">
    <property type="component" value="Chromosome"/>
</dbReference>
<sequence length="73" mass="8512">MKTTAERVEYMMKTLKINEQTEFGKLCGASKNVVYQWLSGRIKSIDARYAFKIEDNTEFSARWIMLGEGKIKK</sequence>
<protein>
    <submittedName>
        <fullName evidence="1">Helix-turn-helix domain-containing protein</fullName>
    </submittedName>
</protein>
<dbReference type="InterPro" id="IPR010982">
    <property type="entry name" value="Lambda_DNA-bd_dom_sf"/>
</dbReference>
<reference evidence="1 2" key="1">
    <citation type="journal article" date="2019" name="ISME J.">
        <title>Evolution in action: habitat transition from sediment to the pelagial leads to genome streamlining in Methylophilaceae.</title>
        <authorList>
            <person name="Salcher M."/>
            <person name="Schaefle D."/>
            <person name="Kaspar M."/>
            <person name="Neuenschwander S.M."/>
            <person name="Ghai R."/>
        </authorList>
    </citation>
    <scope>NUCLEOTIDE SEQUENCE [LARGE SCALE GENOMIC DNA]</scope>
    <source>
        <strain evidence="1 2">MMS-RI-1</strain>
    </source>
</reference>
<dbReference type="Gene3D" id="1.10.260.40">
    <property type="entry name" value="lambda repressor-like DNA-binding domains"/>
    <property type="match status" value="1"/>
</dbReference>
<dbReference type="KEGG" id="mrk:FIT61_02585"/>
<organism evidence="1 2">
    <name type="scientific">Candidatus Methylopumilus rimovensis</name>
    <dbReference type="NCBI Taxonomy" id="2588535"/>
    <lineage>
        <taxon>Bacteria</taxon>
        <taxon>Pseudomonadati</taxon>
        <taxon>Pseudomonadota</taxon>
        <taxon>Betaproteobacteria</taxon>
        <taxon>Nitrosomonadales</taxon>
        <taxon>Methylophilaceae</taxon>
        <taxon>Candidatus Methylopumilus</taxon>
    </lineage>
</organism>
<keyword evidence="2" id="KW-1185">Reference proteome</keyword>
<dbReference type="RefSeq" id="WP_139883033.1">
    <property type="nucleotide sequence ID" value="NZ_CP040986.1"/>
</dbReference>
<evidence type="ECO:0000313" key="2">
    <source>
        <dbReference type="Proteomes" id="UP000312102"/>
    </source>
</evidence>
<gene>
    <name evidence="1" type="ORF">FIT61_02585</name>
</gene>
<accession>A0AAF1D7J9</accession>
<dbReference type="SUPFAM" id="SSF47413">
    <property type="entry name" value="lambda repressor-like DNA-binding domains"/>
    <property type="match status" value="1"/>
</dbReference>